<evidence type="ECO:0000256" key="3">
    <source>
        <dbReference type="SAM" id="Phobius"/>
    </source>
</evidence>
<dbReference type="STRING" id="269621.A0A238F890"/>
<evidence type="ECO:0000256" key="4">
    <source>
        <dbReference type="SAM" id="SignalP"/>
    </source>
</evidence>
<feature type="signal peptide" evidence="4">
    <location>
        <begin position="1"/>
        <end position="23"/>
    </location>
</feature>
<dbReference type="Proteomes" id="UP000198372">
    <property type="component" value="Unassembled WGS sequence"/>
</dbReference>
<feature type="chain" id="PRO_5013257786" evidence="4">
    <location>
        <begin position="24"/>
        <end position="265"/>
    </location>
</feature>
<feature type="compositionally biased region" description="Low complexity" evidence="2">
    <location>
        <begin position="162"/>
        <end position="194"/>
    </location>
</feature>
<evidence type="ECO:0000313" key="6">
    <source>
        <dbReference type="EMBL" id="SCV67388.1"/>
    </source>
</evidence>
<accession>A0A238F890</accession>
<dbReference type="PANTHER" id="PTHR28154">
    <property type="entry name" value="CELL WALL SYNTHESIS PROTEIN KNH1-RELATED"/>
    <property type="match status" value="1"/>
</dbReference>
<feature type="region of interest" description="Disordered" evidence="2">
    <location>
        <begin position="211"/>
        <end position="238"/>
    </location>
</feature>
<dbReference type="GO" id="GO:0006078">
    <property type="term" value="P:(1-&gt;6)-beta-D-glucan biosynthetic process"/>
    <property type="evidence" value="ECO:0007669"/>
    <property type="project" value="InterPro"/>
</dbReference>
<evidence type="ECO:0000259" key="5">
    <source>
        <dbReference type="Pfam" id="PF10342"/>
    </source>
</evidence>
<dbReference type="GO" id="GO:0042546">
    <property type="term" value="P:cell wall biogenesis"/>
    <property type="evidence" value="ECO:0007669"/>
    <property type="project" value="InterPro"/>
</dbReference>
<dbReference type="AlphaFoldDB" id="A0A238F890"/>
<proteinExistence type="predicted"/>
<reference evidence="7" key="1">
    <citation type="submission" date="2016-09" db="EMBL/GenBank/DDBJ databases">
        <authorList>
            <person name="Jeantristanb JTB J.-T."/>
            <person name="Ricardo R."/>
        </authorList>
    </citation>
    <scope>NUCLEOTIDE SEQUENCE [LARGE SCALE GENOMIC DNA]</scope>
</reference>
<evidence type="ECO:0000256" key="1">
    <source>
        <dbReference type="ARBA" id="ARBA00022729"/>
    </source>
</evidence>
<feature type="region of interest" description="Disordered" evidence="2">
    <location>
        <begin position="162"/>
        <end position="195"/>
    </location>
</feature>
<sequence>MFSRSFLLSSAIVFSALASFAHAGLYIVDPVASSVCSGGKAFTIKWENHSAPSARSFGAVKVGLWTGLSTTQFLIQDLGTIQDPTRNPSLAVTIKPAVGPNSDEYFIRFDPISGKDAKGAALQSFSSRFTLKAMTGKFSAAQQQAFKGVAAAAAEPTKAASATASTSLVRSTTTGGASSRASSAASRNATSSSNKGVPSIAQIVANATGTTVNTDTNSTKSNNATTASASAKTKSGSEMRFVPPGGVLGLVIGGLVAFLGILSLF</sequence>
<keyword evidence="7" id="KW-1185">Reference proteome</keyword>
<feature type="domain" description="Yeast cell wall synthesis Kre9/Knh1-like N-terminal" evidence="5">
    <location>
        <begin position="30"/>
        <end position="130"/>
    </location>
</feature>
<keyword evidence="1 4" id="KW-0732">Signal</keyword>
<keyword evidence="3" id="KW-1133">Transmembrane helix</keyword>
<name>A0A238F890_9BASI</name>
<organism evidence="6 7">
    <name type="scientific">Microbotryum intermedium</name>
    <dbReference type="NCBI Taxonomy" id="269621"/>
    <lineage>
        <taxon>Eukaryota</taxon>
        <taxon>Fungi</taxon>
        <taxon>Dikarya</taxon>
        <taxon>Basidiomycota</taxon>
        <taxon>Pucciniomycotina</taxon>
        <taxon>Microbotryomycetes</taxon>
        <taxon>Microbotryales</taxon>
        <taxon>Microbotryaceae</taxon>
        <taxon>Microbotryum</taxon>
    </lineage>
</organism>
<dbReference type="PANTHER" id="PTHR28154:SF1">
    <property type="entry name" value="CELL WALL SYNTHESIS PROTEIN KNH1-RELATED"/>
    <property type="match status" value="1"/>
</dbReference>
<keyword evidence="3" id="KW-0472">Membrane</keyword>
<dbReference type="InterPro" id="IPR018466">
    <property type="entry name" value="Kre9/Knh1-like_N"/>
</dbReference>
<keyword evidence="3" id="KW-0812">Transmembrane</keyword>
<dbReference type="OrthoDB" id="2432613at2759"/>
<dbReference type="Pfam" id="PF10342">
    <property type="entry name" value="Kre9_KNH"/>
    <property type="match status" value="1"/>
</dbReference>
<gene>
    <name evidence="6" type="ORF">BQ2448_4999</name>
</gene>
<dbReference type="InterPro" id="IPR045328">
    <property type="entry name" value="Kre9/Knh1"/>
</dbReference>
<evidence type="ECO:0000313" key="7">
    <source>
        <dbReference type="Proteomes" id="UP000198372"/>
    </source>
</evidence>
<dbReference type="EMBL" id="FMSP01000002">
    <property type="protein sequence ID" value="SCV67388.1"/>
    <property type="molecule type" value="Genomic_DNA"/>
</dbReference>
<feature type="transmembrane region" description="Helical" evidence="3">
    <location>
        <begin position="241"/>
        <end position="264"/>
    </location>
</feature>
<evidence type="ECO:0000256" key="2">
    <source>
        <dbReference type="SAM" id="MobiDB-lite"/>
    </source>
</evidence>
<protein>
    <submittedName>
        <fullName evidence="6">BQ2448_4999 protein</fullName>
    </submittedName>
</protein>